<dbReference type="CDD" id="cd03820">
    <property type="entry name" value="GT4_AmsD-like"/>
    <property type="match status" value="1"/>
</dbReference>
<dbReference type="SUPFAM" id="SSF53756">
    <property type="entry name" value="UDP-Glycosyltransferase/glycogen phosphorylase"/>
    <property type="match status" value="1"/>
</dbReference>
<dbReference type="PANTHER" id="PTHR12526:SF630">
    <property type="entry name" value="GLYCOSYLTRANSFERASE"/>
    <property type="match status" value="1"/>
</dbReference>
<organism evidence="3 4">
    <name type="scientific">Plectonema cf. radiosum LEGE 06105</name>
    <dbReference type="NCBI Taxonomy" id="945769"/>
    <lineage>
        <taxon>Bacteria</taxon>
        <taxon>Bacillati</taxon>
        <taxon>Cyanobacteriota</taxon>
        <taxon>Cyanophyceae</taxon>
        <taxon>Oscillatoriophycideae</taxon>
        <taxon>Oscillatoriales</taxon>
        <taxon>Microcoleaceae</taxon>
        <taxon>Plectonema</taxon>
    </lineage>
</organism>
<dbReference type="AlphaFoldDB" id="A0A8J7F5Z3"/>
<feature type="domain" description="Glycosyl transferase family 1" evidence="1">
    <location>
        <begin position="186"/>
        <end position="345"/>
    </location>
</feature>
<dbReference type="Pfam" id="PF00534">
    <property type="entry name" value="Glycos_transf_1"/>
    <property type="match status" value="1"/>
</dbReference>
<proteinExistence type="predicted"/>
<reference evidence="3" key="1">
    <citation type="submission" date="2020-10" db="EMBL/GenBank/DDBJ databases">
        <authorList>
            <person name="Castelo-Branco R."/>
            <person name="Eusebio N."/>
            <person name="Adriana R."/>
            <person name="Vieira A."/>
            <person name="Brugerolle De Fraissinette N."/>
            <person name="Rezende De Castro R."/>
            <person name="Schneider M.P."/>
            <person name="Vasconcelos V."/>
            <person name="Leao P.N."/>
        </authorList>
    </citation>
    <scope>NUCLEOTIDE SEQUENCE</scope>
    <source>
        <strain evidence="3">LEGE 06105</strain>
    </source>
</reference>
<evidence type="ECO:0000313" key="3">
    <source>
        <dbReference type="EMBL" id="MBE9214535.1"/>
    </source>
</evidence>
<name>A0A8J7F5Z3_9CYAN</name>
<dbReference type="RefSeq" id="WP_193922436.1">
    <property type="nucleotide sequence ID" value="NZ_JADEWL010000063.1"/>
</dbReference>
<gene>
    <name evidence="3" type="ORF">IQ247_17990</name>
</gene>
<feature type="domain" description="Glycosyltransferase subfamily 4-like N-terminal" evidence="2">
    <location>
        <begin position="13"/>
        <end position="153"/>
    </location>
</feature>
<sequence>MKITFVIPSLSSGGAERVLILLAQAFINKAYQVTVVTLSRTNNDFYTLPVGSDRLALGILGNSANPVSAIVNNLARLSKLRKAICSTKPDVVISFVTETNILTIISLLQTGIPVIATEHCDPNLMSYGKIWEKLRRFSYPYATKIVSVSQGVDNGFDWLSINKRSIIYNPFLKIENNDNQVDLPIGADSEKKWILSMGRLTYQKGFDILLSAFAQVANRYPNWQLIILGKGEQRQELEKLVTDLSLSHQVIFPGVIKNPFPILKKAEVFVMASRFEGFPMSHGEAMACGCPIIATDCPSGPREIIRHDIDGILVPTEDVSALAKAMDSLMSNEKERIRLASRATEVTERFSLENVMDSWDKLFEEITHQNESKLLNSTI</sequence>
<protein>
    <submittedName>
        <fullName evidence="3">Glycosyltransferase family 4 protein</fullName>
    </submittedName>
</protein>
<evidence type="ECO:0000259" key="1">
    <source>
        <dbReference type="Pfam" id="PF00534"/>
    </source>
</evidence>
<dbReference type="EMBL" id="JADEWL010000063">
    <property type="protein sequence ID" value="MBE9214535.1"/>
    <property type="molecule type" value="Genomic_DNA"/>
</dbReference>
<evidence type="ECO:0000313" key="4">
    <source>
        <dbReference type="Proteomes" id="UP000620559"/>
    </source>
</evidence>
<evidence type="ECO:0000259" key="2">
    <source>
        <dbReference type="Pfam" id="PF13439"/>
    </source>
</evidence>
<comment type="caution">
    <text evidence="3">The sequence shown here is derived from an EMBL/GenBank/DDBJ whole genome shotgun (WGS) entry which is preliminary data.</text>
</comment>
<dbReference type="GO" id="GO:0016757">
    <property type="term" value="F:glycosyltransferase activity"/>
    <property type="evidence" value="ECO:0007669"/>
    <property type="project" value="InterPro"/>
</dbReference>
<accession>A0A8J7F5Z3</accession>
<dbReference type="PANTHER" id="PTHR12526">
    <property type="entry name" value="GLYCOSYLTRANSFERASE"/>
    <property type="match status" value="1"/>
</dbReference>
<dbReference type="Gene3D" id="3.40.50.2000">
    <property type="entry name" value="Glycogen Phosphorylase B"/>
    <property type="match status" value="2"/>
</dbReference>
<dbReference type="InterPro" id="IPR028098">
    <property type="entry name" value="Glyco_trans_4-like_N"/>
</dbReference>
<dbReference type="Pfam" id="PF13439">
    <property type="entry name" value="Glyco_transf_4"/>
    <property type="match status" value="1"/>
</dbReference>
<keyword evidence="4" id="KW-1185">Reference proteome</keyword>
<dbReference type="Proteomes" id="UP000620559">
    <property type="component" value="Unassembled WGS sequence"/>
</dbReference>
<dbReference type="InterPro" id="IPR001296">
    <property type="entry name" value="Glyco_trans_1"/>
</dbReference>